<dbReference type="InterPro" id="IPR040024">
    <property type="entry name" value="PPP1R21"/>
</dbReference>
<feature type="compositionally biased region" description="Polar residues" evidence="10">
    <location>
        <begin position="302"/>
        <end position="328"/>
    </location>
</feature>
<dbReference type="AlphaFoldDB" id="A0A7R8VIR4"/>
<name>A0A7R8VIR4_TIMDO</name>
<proteinExistence type="predicted"/>
<dbReference type="EMBL" id="OA566728">
    <property type="protein sequence ID" value="CAD7199348.1"/>
    <property type="molecule type" value="Genomic_DNA"/>
</dbReference>
<keyword evidence="5 9" id="KW-0175">Coiled coil</keyword>
<evidence type="ECO:0000313" key="12">
    <source>
        <dbReference type="EMBL" id="CAD7199348.1"/>
    </source>
</evidence>
<gene>
    <name evidence="12" type="ORF">TDIB3V08_LOCUS5598</name>
</gene>
<evidence type="ECO:0000256" key="6">
    <source>
        <dbReference type="ARBA" id="ARBA00031361"/>
    </source>
</evidence>
<dbReference type="SMART" id="SM01254">
    <property type="entry name" value="KLRAQ"/>
    <property type="match status" value="1"/>
</dbReference>
<evidence type="ECO:0000256" key="9">
    <source>
        <dbReference type="SAM" id="Coils"/>
    </source>
</evidence>
<evidence type="ECO:0000256" key="1">
    <source>
        <dbReference type="ARBA" id="ARBA00004412"/>
    </source>
</evidence>
<keyword evidence="4" id="KW-0694">RNA-binding</keyword>
<feature type="compositionally biased region" description="Basic and acidic residues" evidence="10">
    <location>
        <begin position="290"/>
        <end position="301"/>
    </location>
</feature>
<feature type="domain" description="Protein phosphatase 1 regulatory subunit 21 N-terminal" evidence="11">
    <location>
        <begin position="126"/>
        <end position="228"/>
    </location>
</feature>
<evidence type="ECO:0000256" key="5">
    <source>
        <dbReference type="ARBA" id="ARBA00023054"/>
    </source>
</evidence>
<dbReference type="InterPro" id="IPR019343">
    <property type="entry name" value="PPP1R21_N"/>
</dbReference>
<feature type="region of interest" description="Disordered" evidence="10">
    <location>
        <begin position="290"/>
        <end position="345"/>
    </location>
</feature>
<feature type="compositionally biased region" description="Polar residues" evidence="10">
    <location>
        <begin position="86"/>
        <end position="96"/>
    </location>
</feature>
<evidence type="ECO:0000256" key="7">
    <source>
        <dbReference type="ARBA" id="ARBA00031617"/>
    </source>
</evidence>
<dbReference type="GO" id="GO:0003723">
    <property type="term" value="F:RNA binding"/>
    <property type="evidence" value="ECO:0007669"/>
    <property type="project" value="UniProtKB-KW"/>
</dbReference>
<protein>
    <recommendedName>
        <fullName evidence="2">Protein phosphatase 1 regulatory subunit 21</fullName>
    </recommendedName>
    <alternativeName>
        <fullName evidence="7">Coiled-coil domain-containing protein 128</fullName>
    </alternativeName>
    <alternativeName>
        <fullName evidence="8">Ferry endosomal RAB5 effector complex subunit 2</fullName>
    </alternativeName>
    <alternativeName>
        <fullName evidence="6">KLRAQ motif-containing protein 1</fullName>
    </alternativeName>
</protein>
<feature type="compositionally biased region" description="Polar residues" evidence="10">
    <location>
        <begin position="66"/>
        <end position="78"/>
    </location>
</feature>
<feature type="coiled-coil region" evidence="9">
    <location>
        <begin position="167"/>
        <end position="201"/>
    </location>
</feature>
<reference evidence="12" key="1">
    <citation type="submission" date="2020-11" db="EMBL/GenBank/DDBJ databases">
        <authorList>
            <person name="Tran Van P."/>
        </authorList>
    </citation>
    <scope>NUCLEOTIDE SEQUENCE</scope>
</reference>
<evidence type="ECO:0000256" key="2">
    <source>
        <dbReference type="ARBA" id="ARBA00020102"/>
    </source>
</evidence>
<dbReference type="Pfam" id="PF10205">
    <property type="entry name" value="KLRAQ"/>
    <property type="match status" value="1"/>
</dbReference>
<evidence type="ECO:0000256" key="4">
    <source>
        <dbReference type="ARBA" id="ARBA00022884"/>
    </source>
</evidence>
<keyword evidence="3" id="KW-0967">Endosome</keyword>
<evidence type="ECO:0000256" key="10">
    <source>
        <dbReference type="SAM" id="MobiDB-lite"/>
    </source>
</evidence>
<accession>A0A7R8VIR4</accession>
<feature type="coiled-coil region" evidence="9">
    <location>
        <begin position="695"/>
        <end position="729"/>
    </location>
</feature>
<evidence type="ECO:0000256" key="3">
    <source>
        <dbReference type="ARBA" id="ARBA00022753"/>
    </source>
</evidence>
<organism evidence="12">
    <name type="scientific">Timema douglasi</name>
    <name type="common">Walking stick</name>
    <dbReference type="NCBI Taxonomy" id="61478"/>
    <lineage>
        <taxon>Eukaryota</taxon>
        <taxon>Metazoa</taxon>
        <taxon>Ecdysozoa</taxon>
        <taxon>Arthropoda</taxon>
        <taxon>Hexapoda</taxon>
        <taxon>Insecta</taxon>
        <taxon>Pterygota</taxon>
        <taxon>Neoptera</taxon>
        <taxon>Polyneoptera</taxon>
        <taxon>Phasmatodea</taxon>
        <taxon>Timematodea</taxon>
        <taxon>Timematoidea</taxon>
        <taxon>Timematidae</taxon>
        <taxon>Timema</taxon>
    </lineage>
</organism>
<feature type="region of interest" description="Disordered" evidence="10">
    <location>
        <begin position="50"/>
        <end position="96"/>
    </location>
</feature>
<dbReference type="GO" id="GO:0016020">
    <property type="term" value="C:membrane"/>
    <property type="evidence" value="ECO:0007669"/>
    <property type="project" value="TreeGrafter"/>
</dbReference>
<dbReference type="PANTHER" id="PTHR21448">
    <property type="entry name" value="SMOOTH MUSCLE MYOSIN HEAVY CHAIN-RELATED"/>
    <property type="match status" value="1"/>
</dbReference>
<dbReference type="GO" id="GO:0005769">
    <property type="term" value="C:early endosome"/>
    <property type="evidence" value="ECO:0007669"/>
    <property type="project" value="UniProtKB-SubCell"/>
</dbReference>
<sequence length="739" mass="83921">MHCQVKIRLDVIHPERQTTGFVALTQDTENMRVFPEGVAVWAEGKTTSTTTTTISGKRRPRAATSKKPTTIGTATNSTDRQHRSTARSTSGQHRSTFSNIRIMASSEATKTFTIMDTSSDLQTKYQKIASEYSKIRAQMAVLKTAVLEERSQNAELKDFVKSKDQGLRKAEQEMDSLNFRNQQLAKRVAFLQDELDAMQVKSKKGKSRGSSVNSHEAEQANHILDEEFRNKIEENARLLSLIQDKDMAHEQEVAALMQRLKRLEHEQQQQEQISQASEEKLKSMIERLEKENSRLPSKDNSSETLSGESNSPQLGKHLITNTTIQQDSPTRDSRKSELTAPSLNLKHQQQLHVEALTQIGHYVRDLTSALSDYHTYTEQRLHAVWDQLSPANIKFSSHLKENARHLRSLDQAYSEFLQGLEDSGDHSLHSETRPVLQSLVSQLANYSNYLQKLLPYQDLRPRLHQHIVALSILDWLEGRGLLLLAVPKKRRRKICANWIRSISSVRKLKELLFGVRSKVYGVFEHVMETCYPLPLSSFGSRALRAHSRWTYNGRILLQEESLMVSSTESLRESNSAVSQYNTGFTSHFVKLERCVKMLALQDLSRAWSHKRSIEQQLPTSSERLRTTNACLVNALSAVSSSIGKLSGLLLDSRSELCTLPSNEFPSEILKYSNPAVAGEDKIKGKEQADNDLMSQESFSKQLSEVTQRATKLEQEREHWRLEYQLLQLKYDKASACAGD</sequence>
<evidence type="ECO:0000259" key="11">
    <source>
        <dbReference type="SMART" id="SM01254"/>
    </source>
</evidence>
<dbReference type="PANTHER" id="PTHR21448:SF0">
    <property type="entry name" value="PROTEIN PHOSPHATASE 1 REGULATORY SUBUNIT 21"/>
    <property type="match status" value="1"/>
</dbReference>
<evidence type="ECO:0000256" key="8">
    <source>
        <dbReference type="ARBA" id="ARBA00044824"/>
    </source>
</evidence>
<dbReference type="Pfam" id="PF10212">
    <property type="entry name" value="PPP1R21_helical"/>
    <property type="match status" value="2"/>
</dbReference>
<dbReference type="InterPro" id="IPR019348">
    <property type="entry name" value="PPP1R21_six_helix"/>
</dbReference>
<comment type="subcellular location">
    <subcellularLocation>
        <location evidence="1">Early endosome</location>
    </subcellularLocation>
</comment>
<feature type="region of interest" description="Disordered" evidence="10">
    <location>
        <begin position="201"/>
        <end position="220"/>
    </location>
</feature>